<accession>A0A9D4YUQ4</accession>
<dbReference type="EMBL" id="SIDB01000010">
    <property type="protein sequence ID" value="KAI3427264.1"/>
    <property type="molecule type" value="Genomic_DNA"/>
</dbReference>
<reference evidence="3" key="2">
    <citation type="submission" date="2020-11" db="EMBL/GenBank/DDBJ databases">
        <authorList>
            <person name="Cecchin M."/>
            <person name="Marcolungo L."/>
            <person name="Rossato M."/>
            <person name="Girolomoni L."/>
            <person name="Cosentino E."/>
            <person name="Cuine S."/>
            <person name="Li-Beisson Y."/>
            <person name="Delledonne M."/>
            <person name="Ballottari M."/>
        </authorList>
    </citation>
    <scope>NUCLEOTIDE SEQUENCE</scope>
    <source>
        <strain evidence="3">211/11P</strain>
        <tissue evidence="3">Whole cell</tissue>
    </source>
</reference>
<dbReference type="PROSITE" id="PS50004">
    <property type="entry name" value="C2"/>
    <property type="match status" value="1"/>
</dbReference>
<dbReference type="Proteomes" id="UP001055712">
    <property type="component" value="Unassembled WGS sequence"/>
</dbReference>
<dbReference type="Gene3D" id="2.60.40.150">
    <property type="entry name" value="C2 domain"/>
    <property type="match status" value="1"/>
</dbReference>
<sequence>MRPYSSRRSSRKQQPSVRSGRSSLAQPAGGSPAAGSSPAAASCEDTARHWGALFRRKGSDTQQRQQRQGPDLHRAAGFDRLAQLVPGVPVPVQECALHVRVSYVPFTREEIDVAMQMGRPGIVSILRRLSRVSRVPELLRSGVLTIYLERAEGLTRKRQAGFTKGFKVKVTVGDHISKVTERGKVSFQHRRDPAFDERLELIVDGDTAAAEASQIELEVWVSHFLRPDSFKGRAVVPLREVQSRRRLRGSWPLQDASSGSLTMELSWRAVSGMY</sequence>
<evidence type="ECO:0000313" key="4">
    <source>
        <dbReference type="Proteomes" id="UP001055712"/>
    </source>
</evidence>
<gene>
    <name evidence="3" type="ORF">D9Q98_007197</name>
</gene>
<protein>
    <recommendedName>
        <fullName evidence="2">C2 domain-containing protein</fullName>
    </recommendedName>
</protein>
<keyword evidence="4" id="KW-1185">Reference proteome</keyword>
<evidence type="ECO:0000256" key="1">
    <source>
        <dbReference type="SAM" id="MobiDB-lite"/>
    </source>
</evidence>
<organism evidence="3 4">
    <name type="scientific">Chlorella vulgaris</name>
    <name type="common">Green alga</name>
    <dbReference type="NCBI Taxonomy" id="3077"/>
    <lineage>
        <taxon>Eukaryota</taxon>
        <taxon>Viridiplantae</taxon>
        <taxon>Chlorophyta</taxon>
        <taxon>core chlorophytes</taxon>
        <taxon>Trebouxiophyceae</taxon>
        <taxon>Chlorellales</taxon>
        <taxon>Chlorellaceae</taxon>
        <taxon>Chlorella clade</taxon>
        <taxon>Chlorella</taxon>
    </lineage>
</organism>
<feature type="domain" description="C2" evidence="2">
    <location>
        <begin position="125"/>
        <end position="252"/>
    </location>
</feature>
<dbReference type="InterPro" id="IPR035892">
    <property type="entry name" value="C2_domain_sf"/>
</dbReference>
<dbReference type="AlphaFoldDB" id="A0A9D4YUQ4"/>
<evidence type="ECO:0000259" key="2">
    <source>
        <dbReference type="PROSITE" id="PS50004"/>
    </source>
</evidence>
<comment type="caution">
    <text evidence="3">The sequence shown here is derived from an EMBL/GenBank/DDBJ whole genome shotgun (WGS) entry which is preliminary data.</text>
</comment>
<reference evidence="3" key="1">
    <citation type="journal article" date="2019" name="Plant J.">
        <title>Chlorella vulgaris genome assembly and annotation reveals the molecular basis for metabolic acclimation to high light conditions.</title>
        <authorList>
            <person name="Cecchin M."/>
            <person name="Marcolungo L."/>
            <person name="Rossato M."/>
            <person name="Girolomoni L."/>
            <person name="Cosentino E."/>
            <person name="Cuine S."/>
            <person name="Li-Beisson Y."/>
            <person name="Delledonne M."/>
            <person name="Ballottari M."/>
        </authorList>
    </citation>
    <scope>NUCLEOTIDE SEQUENCE</scope>
    <source>
        <strain evidence="3">211/11P</strain>
    </source>
</reference>
<dbReference type="CDD" id="cd00030">
    <property type="entry name" value="C2"/>
    <property type="match status" value="1"/>
</dbReference>
<name>A0A9D4YUQ4_CHLVU</name>
<feature type="region of interest" description="Disordered" evidence="1">
    <location>
        <begin position="1"/>
        <end position="44"/>
    </location>
</feature>
<proteinExistence type="predicted"/>
<feature type="compositionally biased region" description="Low complexity" evidence="1">
    <location>
        <begin position="1"/>
        <end position="42"/>
    </location>
</feature>
<dbReference type="SUPFAM" id="SSF49562">
    <property type="entry name" value="C2 domain (Calcium/lipid-binding domain, CaLB)"/>
    <property type="match status" value="1"/>
</dbReference>
<dbReference type="InterPro" id="IPR000008">
    <property type="entry name" value="C2_dom"/>
</dbReference>
<dbReference type="Pfam" id="PF00168">
    <property type="entry name" value="C2"/>
    <property type="match status" value="1"/>
</dbReference>
<dbReference type="OrthoDB" id="67700at2759"/>
<evidence type="ECO:0000313" key="3">
    <source>
        <dbReference type="EMBL" id="KAI3427264.1"/>
    </source>
</evidence>